<feature type="transmembrane region" description="Helical" evidence="6">
    <location>
        <begin position="48"/>
        <end position="74"/>
    </location>
</feature>
<evidence type="ECO:0000256" key="4">
    <source>
        <dbReference type="ARBA" id="ARBA00022989"/>
    </source>
</evidence>
<evidence type="ECO:0000259" key="8">
    <source>
        <dbReference type="Pfam" id="PF09335"/>
    </source>
</evidence>
<keyword evidence="5 6" id="KW-0472">Membrane</keyword>
<feature type="transmembrane region" description="Helical" evidence="6">
    <location>
        <begin position="200"/>
        <end position="218"/>
    </location>
</feature>
<comment type="similarity">
    <text evidence="6">Belongs to the TVP38/TMEM64 family.</text>
</comment>
<keyword evidence="7" id="KW-0732">Signal</keyword>
<keyword evidence="10" id="KW-1185">Reference proteome</keyword>
<comment type="caution">
    <text evidence="9">The sequence shown here is derived from an EMBL/GenBank/DDBJ whole genome shotgun (WGS) entry which is preliminary data.</text>
</comment>
<evidence type="ECO:0000256" key="1">
    <source>
        <dbReference type="ARBA" id="ARBA00004651"/>
    </source>
</evidence>
<dbReference type="Proteomes" id="UP000094172">
    <property type="component" value="Unassembled WGS sequence"/>
</dbReference>
<proteinExistence type="inferred from homology"/>
<organism evidence="9 10">
    <name type="scientific">Methyloceanibacter stevinii</name>
    <dbReference type="NCBI Taxonomy" id="1774970"/>
    <lineage>
        <taxon>Bacteria</taxon>
        <taxon>Pseudomonadati</taxon>
        <taxon>Pseudomonadota</taxon>
        <taxon>Alphaproteobacteria</taxon>
        <taxon>Hyphomicrobiales</taxon>
        <taxon>Hyphomicrobiaceae</taxon>
        <taxon>Methyloceanibacter</taxon>
    </lineage>
</organism>
<feature type="transmembrane region" description="Helical" evidence="6">
    <location>
        <begin position="81"/>
        <end position="102"/>
    </location>
</feature>
<evidence type="ECO:0000256" key="6">
    <source>
        <dbReference type="RuleBase" id="RU366058"/>
    </source>
</evidence>
<dbReference type="GO" id="GO:0005886">
    <property type="term" value="C:plasma membrane"/>
    <property type="evidence" value="ECO:0007669"/>
    <property type="project" value="UniProtKB-SubCell"/>
</dbReference>
<dbReference type="InterPro" id="IPR015414">
    <property type="entry name" value="TMEM64"/>
</dbReference>
<evidence type="ECO:0000256" key="3">
    <source>
        <dbReference type="ARBA" id="ARBA00022692"/>
    </source>
</evidence>
<name>A0A1E3VLY9_9HYPH</name>
<evidence type="ECO:0000256" key="2">
    <source>
        <dbReference type="ARBA" id="ARBA00022475"/>
    </source>
</evidence>
<feature type="domain" description="VTT" evidence="8">
    <location>
        <begin position="66"/>
        <end position="191"/>
    </location>
</feature>
<evidence type="ECO:0000313" key="10">
    <source>
        <dbReference type="Proteomes" id="UP000094172"/>
    </source>
</evidence>
<evidence type="ECO:0000313" key="9">
    <source>
        <dbReference type="EMBL" id="ODR94549.1"/>
    </source>
</evidence>
<dbReference type="PANTHER" id="PTHR12677">
    <property type="entry name" value="GOLGI APPARATUS MEMBRANE PROTEIN TVP38-RELATED"/>
    <property type="match status" value="1"/>
</dbReference>
<dbReference type="AlphaFoldDB" id="A0A1E3VLY9"/>
<dbReference type="PANTHER" id="PTHR12677:SF59">
    <property type="entry name" value="GOLGI APPARATUS MEMBRANE PROTEIN TVP38-RELATED"/>
    <property type="match status" value="1"/>
</dbReference>
<protein>
    <recommendedName>
        <fullName evidence="6">TVP38/TMEM64 family membrane protein</fullName>
    </recommendedName>
</protein>
<comment type="subcellular location">
    <subcellularLocation>
        <location evidence="1 6">Cell membrane</location>
        <topology evidence="1 6">Multi-pass membrane protein</topology>
    </subcellularLocation>
</comment>
<evidence type="ECO:0000256" key="5">
    <source>
        <dbReference type="ARBA" id="ARBA00023136"/>
    </source>
</evidence>
<gene>
    <name evidence="9" type="ORF">AUC70_07885</name>
</gene>
<comment type="caution">
    <text evidence="6">Lacks conserved residue(s) required for the propagation of feature annotation.</text>
</comment>
<dbReference type="Pfam" id="PF09335">
    <property type="entry name" value="VTT_dom"/>
    <property type="match status" value="1"/>
</dbReference>
<evidence type="ECO:0000256" key="7">
    <source>
        <dbReference type="SAM" id="SignalP"/>
    </source>
</evidence>
<dbReference type="STRING" id="1774970.AUC70_07885"/>
<sequence>MTTKFHRAIPAAFIGVCTLALLLSATPACAVALENFDLERSLPSLGVFGPIAIVLLRFLASLIGVVPTSPLLLAAGATQGVFLGTLYVLIGAQLGALVGFMIGRRVGRDFVVRRGWLDRVAQTRIGRWLLDENTPQSQLMLAVFLCRLLPGFNMDALSYVAGITPLSTWRFCLASFAALLPYTLLVVAAGQQLVAFGSDSLAIAVIGLLALSALVGLSRRHWPRFGAREKPVLPTNV</sequence>
<dbReference type="EMBL" id="LPWE01000012">
    <property type="protein sequence ID" value="ODR94549.1"/>
    <property type="molecule type" value="Genomic_DNA"/>
</dbReference>
<keyword evidence="2 6" id="KW-1003">Cell membrane</keyword>
<reference evidence="9 10" key="1">
    <citation type="journal article" date="2016" name="Environ. Microbiol.">
        <title>New Methyloceanibacter diversity from North Sea sediments includes methanotroph containing solely the soluble methane monooxygenase.</title>
        <authorList>
            <person name="Vekeman B."/>
            <person name="Kerckhof F.M."/>
            <person name="Cremers G."/>
            <person name="de Vos P."/>
            <person name="Vandamme P."/>
            <person name="Boon N."/>
            <person name="Op den Camp H.J."/>
            <person name="Heylen K."/>
        </authorList>
    </citation>
    <scope>NUCLEOTIDE SEQUENCE [LARGE SCALE GENOMIC DNA]</scope>
    <source>
        <strain evidence="9 10">R-67176</strain>
    </source>
</reference>
<keyword evidence="4 6" id="KW-1133">Transmembrane helix</keyword>
<accession>A0A1E3VLY9</accession>
<dbReference type="InterPro" id="IPR032816">
    <property type="entry name" value="VTT_dom"/>
</dbReference>
<feature type="chain" id="PRO_5009138397" description="TVP38/TMEM64 family membrane protein" evidence="7">
    <location>
        <begin position="31"/>
        <end position="237"/>
    </location>
</feature>
<feature type="transmembrane region" description="Helical" evidence="6">
    <location>
        <begin position="173"/>
        <end position="194"/>
    </location>
</feature>
<feature type="signal peptide" evidence="7">
    <location>
        <begin position="1"/>
        <end position="30"/>
    </location>
</feature>
<keyword evidence="3 6" id="KW-0812">Transmembrane</keyword>